<protein>
    <submittedName>
        <fullName evidence="6">DNA-binding LacI/PurR family transcriptional regulator</fullName>
    </submittedName>
</protein>
<dbReference type="CDD" id="cd06267">
    <property type="entry name" value="PBP1_LacI_sugar_binding-like"/>
    <property type="match status" value="1"/>
</dbReference>
<dbReference type="EMBL" id="JBEPMB010000003">
    <property type="protein sequence ID" value="MET3614180.1"/>
    <property type="molecule type" value="Genomic_DNA"/>
</dbReference>
<keyword evidence="4" id="KW-0804">Transcription</keyword>
<dbReference type="InterPro" id="IPR010982">
    <property type="entry name" value="Lambda_DNA-bd_dom_sf"/>
</dbReference>
<evidence type="ECO:0000313" key="7">
    <source>
        <dbReference type="Proteomes" id="UP001549047"/>
    </source>
</evidence>
<dbReference type="InterPro" id="IPR000843">
    <property type="entry name" value="HTH_LacI"/>
</dbReference>
<dbReference type="RefSeq" id="WP_354556693.1">
    <property type="nucleotide sequence ID" value="NZ_JBEPMB010000003.1"/>
</dbReference>
<dbReference type="PANTHER" id="PTHR30146">
    <property type="entry name" value="LACI-RELATED TRANSCRIPTIONAL REPRESSOR"/>
    <property type="match status" value="1"/>
</dbReference>
<organism evidence="6 7">
    <name type="scientific">Rhizobium aquaticum</name>
    <dbReference type="NCBI Taxonomy" id="1549636"/>
    <lineage>
        <taxon>Bacteria</taxon>
        <taxon>Pseudomonadati</taxon>
        <taxon>Pseudomonadota</taxon>
        <taxon>Alphaproteobacteria</taxon>
        <taxon>Hyphomicrobiales</taxon>
        <taxon>Rhizobiaceae</taxon>
        <taxon>Rhizobium/Agrobacterium group</taxon>
        <taxon>Rhizobium</taxon>
    </lineage>
</organism>
<dbReference type="Proteomes" id="UP001549047">
    <property type="component" value="Unassembled WGS sequence"/>
</dbReference>
<dbReference type="InterPro" id="IPR046335">
    <property type="entry name" value="LacI/GalR-like_sensor"/>
</dbReference>
<keyword evidence="2" id="KW-0805">Transcription regulation</keyword>
<dbReference type="InterPro" id="IPR028082">
    <property type="entry name" value="Peripla_BP_I"/>
</dbReference>
<dbReference type="SUPFAM" id="SSF53822">
    <property type="entry name" value="Periplasmic binding protein-like I"/>
    <property type="match status" value="1"/>
</dbReference>
<sequence>MAGSGKIGIKDVAREAGVALSTVSHALNGTAPISNEVRMKVLAVAQRLGYLAERKAKATIAALGTVLLAVHKDQLPHNEINLFSWTMLSGLARECERLGVKLVPYSPEGPLEHRPIVSAAQDAGADGIIIVAQDRYELLNGIRQSGVPAVLMNGEDQDMCIDSVVPSNRFAARAATNFLISQGHRRIMHLTWGDRTTVRRRQEGFLDALAGNGLPIDDACILRAGGYEPSYGEEAVTKWIAEHGGMNGVTALFCAADNLAVGALRALSSAGLSVPGDVSVMGFDGVTLGELLNPPLTTMRVPIPQMGPAALALLEQNIVARDSERAAQRLELGCSLIVRASVGSPSERVARG</sequence>
<keyword evidence="1" id="KW-0678">Repressor</keyword>
<dbReference type="Pfam" id="PF00356">
    <property type="entry name" value="LacI"/>
    <property type="match status" value="1"/>
</dbReference>
<dbReference type="SUPFAM" id="SSF47413">
    <property type="entry name" value="lambda repressor-like DNA-binding domains"/>
    <property type="match status" value="1"/>
</dbReference>
<evidence type="ECO:0000256" key="2">
    <source>
        <dbReference type="ARBA" id="ARBA00023015"/>
    </source>
</evidence>
<name>A0ABV2J2K5_9HYPH</name>
<dbReference type="GO" id="GO:0003677">
    <property type="term" value="F:DNA binding"/>
    <property type="evidence" value="ECO:0007669"/>
    <property type="project" value="UniProtKB-KW"/>
</dbReference>
<gene>
    <name evidence="6" type="ORF">ABID16_002517</name>
</gene>
<evidence type="ECO:0000259" key="5">
    <source>
        <dbReference type="PROSITE" id="PS50932"/>
    </source>
</evidence>
<dbReference type="PROSITE" id="PS50932">
    <property type="entry name" value="HTH_LACI_2"/>
    <property type="match status" value="1"/>
</dbReference>
<evidence type="ECO:0000256" key="4">
    <source>
        <dbReference type="ARBA" id="ARBA00023163"/>
    </source>
</evidence>
<keyword evidence="7" id="KW-1185">Reference proteome</keyword>
<dbReference type="SMART" id="SM00354">
    <property type="entry name" value="HTH_LACI"/>
    <property type="match status" value="1"/>
</dbReference>
<dbReference type="Pfam" id="PF13377">
    <property type="entry name" value="Peripla_BP_3"/>
    <property type="match status" value="1"/>
</dbReference>
<dbReference type="Gene3D" id="1.10.260.40">
    <property type="entry name" value="lambda repressor-like DNA-binding domains"/>
    <property type="match status" value="1"/>
</dbReference>
<evidence type="ECO:0000256" key="1">
    <source>
        <dbReference type="ARBA" id="ARBA00022491"/>
    </source>
</evidence>
<keyword evidence="3 6" id="KW-0238">DNA-binding</keyword>
<dbReference type="Gene3D" id="3.40.50.2300">
    <property type="match status" value="2"/>
</dbReference>
<dbReference type="CDD" id="cd01392">
    <property type="entry name" value="HTH_LacI"/>
    <property type="match status" value="1"/>
</dbReference>
<feature type="domain" description="HTH lacI-type" evidence="5">
    <location>
        <begin position="7"/>
        <end position="61"/>
    </location>
</feature>
<accession>A0ABV2J2K5</accession>
<comment type="caution">
    <text evidence="6">The sequence shown here is derived from an EMBL/GenBank/DDBJ whole genome shotgun (WGS) entry which is preliminary data.</text>
</comment>
<evidence type="ECO:0000313" key="6">
    <source>
        <dbReference type="EMBL" id="MET3614180.1"/>
    </source>
</evidence>
<reference evidence="6 7" key="1">
    <citation type="submission" date="2024-06" db="EMBL/GenBank/DDBJ databases">
        <title>Genomic Encyclopedia of Type Strains, Phase IV (KMG-IV): sequencing the most valuable type-strain genomes for metagenomic binning, comparative biology and taxonomic classification.</title>
        <authorList>
            <person name="Goeker M."/>
        </authorList>
    </citation>
    <scope>NUCLEOTIDE SEQUENCE [LARGE SCALE GENOMIC DNA]</scope>
    <source>
        <strain evidence="6 7">DSM 29780</strain>
    </source>
</reference>
<proteinExistence type="predicted"/>
<evidence type="ECO:0000256" key="3">
    <source>
        <dbReference type="ARBA" id="ARBA00023125"/>
    </source>
</evidence>
<dbReference type="PANTHER" id="PTHR30146:SF148">
    <property type="entry name" value="HTH-TYPE TRANSCRIPTIONAL REPRESSOR PURR-RELATED"/>
    <property type="match status" value="1"/>
</dbReference>